<dbReference type="InterPro" id="IPR035965">
    <property type="entry name" value="PAS-like_dom_sf"/>
</dbReference>
<keyword evidence="6" id="KW-0175">Coiled coil</keyword>
<evidence type="ECO:0000256" key="7">
    <source>
        <dbReference type="SAM" id="Phobius"/>
    </source>
</evidence>
<dbReference type="Pfam" id="PF05227">
    <property type="entry name" value="CHASE3"/>
    <property type="match status" value="1"/>
</dbReference>
<dbReference type="SMART" id="SM00387">
    <property type="entry name" value="HATPase_c"/>
    <property type="match status" value="1"/>
</dbReference>
<dbReference type="PROSITE" id="PS50112">
    <property type="entry name" value="PAS"/>
    <property type="match status" value="1"/>
</dbReference>
<dbReference type="InterPro" id="IPR003661">
    <property type="entry name" value="HisK_dim/P_dom"/>
</dbReference>
<dbReference type="Pfam" id="PF00512">
    <property type="entry name" value="HisKA"/>
    <property type="match status" value="1"/>
</dbReference>
<dbReference type="SUPFAM" id="SSF55874">
    <property type="entry name" value="ATPase domain of HSP90 chaperone/DNA topoisomerase II/histidine kinase"/>
    <property type="match status" value="1"/>
</dbReference>
<dbReference type="PROSITE" id="PS50109">
    <property type="entry name" value="HIS_KIN"/>
    <property type="match status" value="1"/>
</dbReference>
<dbReference type="Pfam" id="PF02518">
    <property type="entry name" value="HATPase_c"/>
    <property type="match status" value="1"/>
</dbReference>
<dbReference type="InterPro" id="IPR013655">
    <property type="entry name" value="PAS_fold_3"/>
</dbReference>
<keyword evidence="3" id="KW-0597">Phosphoprotein</keyword>
<evidence type="ECO:0000259" key="8">
    <source>
        <dbReference type="PROSITE" id="PS50109"/>
    </source>
</evidence>
<keyword evidence="5" id="KW-0418">Kinase</keyword>
<dbReference type="InterPro" id="IPR003594">
    <property type="entry name" value="HATPase_dom"/>
</dbReference>
<feature type="domain" description="Histidine kinase" evidence="8">
    <location>
        <begin position="367"/>
        <end position="593"/>
    </location>
</feature>
<keyword evidence="4" id="KW-0808">Transferase</keyword>
<dbReference type="InterPro" id="IPR007891">
    <property type="entry name" value="CHASE3"/>
</dbReference>
<dbReference type="Proteomes" id="UP000515808">
    <property type="component" value="Chromosome"/>
</dbReference>
<dbReference type="SMART" id="SM00388">
    <property type="entry name" value="HisKA"/>
    <property type="match status" value="1"/>
</dbReference>
<dbReference type="EC" id="2.7.13.3" evidence="2"/>
<dbReference type="InterPro" id="IPR036890">
    <property type="entry name" value="HATPase_C_sf"/>
</dbReference>
<dbReference type="CDD" id="cd00130">
    <property type="entry name" value="PAS"/>
    <property type="match status" value="1"/>
</dbReference>
<accession>A0A7G9L8L2</accession>
<keyword evidence="7" id="KW-0812">Transmembrane</keyword>
<dbReference type="AlphaFoldDB" id="A0A7G9L8L2"/>
<dbReference type="InterPro" id="IPR036097">
    <property type="entry name" value="HisK_dim/P_sf"/>
</dbReference>
<evidence type="ECO:0000256" key="1">
    <source>
        <dbReference type="ARBA" id="ARBA00000085"/>
    </source>
</evidence>
<reference evidence="10 11" key="1">
    <citation type="submission" date="2020-08" db="EMBL/GenBank/DDBJ databases">
        <title>Polaribacter sp. L12M9 isolated from gut of the Korean scallop.</title>
        <authorList>
            <person name="Jeong Y.S."/>
        </authorList>
    </citation>
    <scope>NUCLEOTIDE SEQUENCE [LARGE SCALE GENOMIC DNA]</scope>
    <source>
        <strain evidence="10 11">L12M9</strain>
    </source>
</reference>
<dbReference type="PANTHER" id="PTHR43304:SF1">
    <property type="entry name" value="PAC DOMAIN-CONTAINING PROTEIN"/>
    <property type="match status" value="1"/>
</dbReference>
<dbReference type="EMBL" id="CP060695">
    <property type="protein sequence ID" value="QNM84961.1"/>
    <property type="molecule type" value="Genomic_DNA"/>
</dbReference>
<dbReference type="Gene3D" id="3.30.565.10">
    <property type="entry name" value="Histidine kinase-like ATPase, C-terminal domain"/>
    <property type="match status" value="1"/>
</dbReference>
<gene>
    <name evidence="10" type="ORF">H9W90_12275</name>
</gene>
<dbReference type="PANTHER" id="PTHR43304">
    <property type="entry name" value="PHYTOCHROME-LIKE PROTEIN CPH1"/>
    <property type="match status" value="1"/>
</dbReference>
<dbReference type="SUPFAM" id="SSF55785">
    <property type="entry name" value="PYP-like sensor domain (PAS domain)"/>
    <property type="match status" value="1"/>
</dbReference>
<evidence type="ECO:0000256" key="5">
    <source>
        <dbReference type="ARBA" id="ARBA00022777"/>
    </source>
</evidence>
<sequence length="593" mass="68983">MKLTIIKSERFLKTIFGISLFLILCIGGFAYKHIQNLVESFDLVEHTYEVSVELEQILSYLKDTETGQKGYLISKDSVFLEPFFASREKTNNSFARLKELTRNDDTQQKSLKNLNVLIDDILDIYDKTFKYSKVDRLDTIEFDMLLVLGRKKMNEIRSEINEMINHEKGLLLVRKEKSSKSLTNTPLIIYSVLILTLLLLLLTYAKISKDLKVLKRKNEQLEIFKESTNQSEIVSKHGNWTLYLDDNRFEYSDNLYRLLGEQPQSFPSTIENFMEFVHPEDVKKLQKQVDRMMVEENLPFIYYRIVQKNGNIRHFKAYGKVIVNNDQRKLLGTTADITDEIENYRLLEERNLELERNNKELSSFNHVASHDLQEPLRKIQTFISRLEDKESENLSEKGTLYLDRIKTAAARMRLLIDDLLQFSRTNKSEDVLEVTNMNILLENAKQELAENISEKNAKIIADAIPVIKVIPFQIQQLFTNLIGNSLKYSKDNKAPLITITHSKVKANSVSKLKNPKYNYYHRITFKDNGIGFDQEYAEKIFVLFSRLHNKNEYSGTGIGLSICKKIVENHQGFIFAESELDKGATFEVFLPLK</sequence>
<dbReference type="Gene3D" id="3.30.450.20">
    <property type="entry name" value="PAS domain"/>
    <property type="match status" value="1"/>
</dbReference>
<dbReference type="InterPro" id="IPR004358">
    <property type="entry name" value="Sig_transdc_His_kin-like_C"/>
</dbReference>
<protein>
    <recommendedName>
        <fullName evidence="2">histidine kinase</fullName>
        <ecNumber evidence="2">2.7.13.3</ecNumber>
    </recommendedName>
</protein>
<dbReference type="InterPro" id="IPR005467">
    <property type="entry name" value="His_kinase_dom"/>
</dbReference>
<dbReference type="Pfam" id="PF08447">
    <property type="entry name" value="PAS_3"/>
    <property type="match status" value="1"/>
</dbReference>
<evidence type="ECO:0000313" key="10">
    <source>
        <dbReference type="EMBL" id="QNM84961.1"/>
    </source>
</evidence>
<feature type="transmembrane region" description="Helical" evidence="7">
    <location>
        <begin position="187"/>
        <end position="207"/>
    </location>
</feature>
<dbReference type="GO" id="GO:0000155">
    <property type="term" value="F:phosphorelay sensor kinase activity"/>
    <property type="evidence" value="ECO:0007669"/>
    <property type="project" value="InterPro"/>
</dbReference>
<evidence type="ECO:0000256" key="3">
    <source>
        <dbReference type="ARBA" id="ARBA00022553"/>
    </source>
</evidence>
<evidence type="ECO:0000256" key="6">
    <source>
        <dbReference type="SAM" id="Coils"/>
    </source>
</evidence>
<evidence type="ECO:0000256" key="4">
    <source>
        <dbReference type="ARBA" id="ARBA00022679"/>
    </source>
</evidence>
<feature type="coiled-coil region" evidence="6">
    <location>
        <begin position="337"/>
        <end position="364"/>
    </location>
</feature>
<dbReference type="InterPro" id="IPR052162">
    <property type="entry name" value="Sensor_kinase/Photoreceptor"/>
</dbReference>
<keyword evidence="7" id="KW-0472">Membrane</keyword>
<name>A0A7G9L8L2_9FLAO</name>
<dbReference type="SUPFAM" id="SSF47384">
    <property type="entry name" value="Homodimeric domain of signal transducing histidine kinase"/>
    <property type="match status" value="1"/>
</dbReference>
<dbReference type="RefSeq" id="WP_187481881.1">
    <property type="nucleotide sequence ID" value="NZ_CP060695.1"/>
</dbReference>
<evidence type="ECO:0000313" key="11">
    <source>
        <dbReference type="Proteomes" id="UP000515808"/>
    </source>
</evidence>
<evidence type="ECO:0000259" key="9">
    <source>
        <dbReference type="PROSITE" id="PS50112"/>
    </source>
</evidence>
<dbReference type="Gene3D" id="1.10.287.130">
    <property type="match status" value="1"/>
</dbReference>
<evidence type="ECO:0000256" key="2">
    <source>
        <dbReference type="ARBA" id="ARBA00012438"/>
    </source>
</evidence>
<organism evidence="10 11">
    <name type="scientific">Polaribacter pectinis</name>
    <dbReference type="NCBI Taxonomy" id="2738844"/>
    <lineage>
        <taxon>Bacteria</taxon>
        <taxon>Pseudomonadati</taxon>
        <taxon>Bacteroidota</taxon>
        <taxon>Flavobacteriia</taxon>
        <taxon>Flavobacteriales</taxon>
        <taxon>Flavobacteriaceae</taxon>
    </lineage>
</organism>
<feature type="domain" description="PAS" evidence="9">
    <location>
        <begin position="251"/>
        <end position="296"/>
    </location>
</feature>
<dbReference type="InterPro" id="IPR000014">
    <property type="entry name" value="PAS"/>
</dbReference>
<dbReference type="CDD" id="cd00082">
    <property type="entry name" value="HisKA"/>
    <property type="match status" value="1"/>
</dbReference>
<proteinExistence type="predicted"/>
<dbReference type="Gene3D" id="2.10.70.100">
    <property type="match status" value="1"/>
</dbReference>
<keyword evidence="7" id="KW-1133">Transmembrane helix</keyword>
<keyword evidence="11" id="KW-1185">Reference proteome</keyword>
<dbReference type="CDD" id="cd19410">
    <property type="entry name" value="HK9-like_sensor"/>
    <property type="match status" value="1"/>
</dbReference>
<dbReference type="KEGG" id="ppec:H9W90_12275"/>
<dbReference type="PRINTS" id="PR00344">
    <property type="entry name" value="BCTRLSENSOR"/>
</dbReference>
<feature type="transmembrane region" description="Helical" evidence="7">
    <location>
        <begin position="12"/>
        <end position="31"/>
    </location>
</feature>
<comment type="catalytic activity">
    <reaction evidence="1">
        <text>ATP + protein L-histidine = ADP + protein N-phospho-L-histidine.</text>
        <dbReference type="EC" id="2.7.13.3"/>
    </reaction>
</comment>